<evidence type="ECO:0000313" key="1">
    <source>
        <dbReference type="EMBL" id="ORV10033.1"/>
    </source>
</evidence>
<reference evidence="1 2" key="1">
    <citation type="submission" date="2016-01" db="EMBL/GenBank/DDBJ databases">
        <title>The new phylogeny of the genus Mycobacterium.</title>
        <authorList>
            <person name="Tarcisio F."/>
            <person name="Conor M."/>
            <person name="Antonella G."/>
            <person name="Elisabetta G."/>
            <person name="Giulia F.S."/>
            <person name="Sara T."/>
            <person name="Anna F."/>
            <person name="Clotilde B."/>
            <person name="Roberto B."/>
            <person name="Veronica D.S."/>
            <person name="Fabio R."/>
            <person name="Monica P."/>
            <person name="Olivier J."/>
            <person name="Enrico T."/>
            <person name="Nicola S."/>
        </authorList>
    </citation>
    <scope>NUCLEOTIDE SEQUENCE [LARGE SCALE GENOMIC DNA]</scope>
    <source>
        <strain evidence="1 2">DSM 44179</strain>
    </source>
</reference>
<dbReference type="RefSeq" id="WP_085092462.1">
    <property type="nucleotide sequence ID" value="NZ_AP022603.1"/>
</dbReference>
<organism evidence="1 2">
    <name type="scientific">Mycolicibacterium fallax</name>
    <name type="common">Mycobacterium fallax</name>
    <dbReference type="NCBI Taxonomy" id="1793"/>
    <lineage>
        <taxon>Bacteria</taxon>
        <taxon>Bacillati</taxon>
        <taxon>Actinomycetota</taxon>
        <taxon>Actinomycetes</taxon>
        <taxon>Mycobacteriales</taxon>
        <taxon>Mycobacteriaceae</taxon>
        <taxon>Mycolicibacterium</taxon>
    </lineage>
</organism>
<dbReference type="AlphaFoldDB" id="A0A1X1RN37"/>
<dbReference type="EMBL" id="LQOJ01000005">
    <property type="protein sequence ID" value="ORV10033.1"/>
    <property type="molecule type" value="Genomic_DNA"/>
</dbReference>
<sequence length="453" mass="51362">MEDDNQEELDRVRSWVDRLEKFAWALGDIDGDSATDFANNALEALQAVVMPHIVASRTPAMLLALEAVVAVTQATTDVIVDWADTPDVRDRYSRATAHAHLKAALDDVLSGSKRWLTEGLPATDEVEQRIAGAAKQMQEAMELLGKLNAELEAQDAEAATDPYGAILIHLDPSRSDAPIFEKVCSLTEDDHKRYRDAYERLRKMLDSELLGHISDESDRFLDQLVSILKDLQDNRIGIFDEDAWDEHRRQVRSALISFTSALQSHEDQTLRAVRETFARKTPQEQAVLALFTELKATSFEYRWLLKMRDALLHGDINAFKYDFAARLKGENAVNVYMDRRYMFEFTKEERGKPWLKRDELENMTSDPGVLDMIKKLQPLMGPLQEKLDRVLYPDAGVDAATIREFLARYPEGAEGYRALQNGPGFTRRNMCPPLSPLAPRVLAFADGFQGWED</sequence>
<protein>
    <submittedName>
        <fullName evidence="1">Uncharacterized protein</fullName>
    </submittedName>
</protein>
<dbReference type="Proteomes" id="UP000193484">
    <property type="component" value="Unassembled WGS sequence"/>
</dbReference>
<evidence type="ECO:0000313" key="2">
    <source>
        <dbReference type="Proteomes" id="UP000193484"/>
    </source>
</evidence>
<name>A0A1X1RN37_MYCFA</name>
<accession>A0A1X1RN37</accession>
<comment type="caution">
    <text evidence="1">The sequence shown here is derived from an EMBL/GenBank/DDBJ whole genome shotgun (WGS) entry which is preliminary data.</text>
</comment>
<proteinExistence type="predicted"/>
<dbReference type="OrthoDB" id="4569331at2"/>
<gene>
    <name evidence="1" type="ORF">AWC04_00995</name>
</gene>
<keyword evidence="2" id="KW-1185">Reference proteome</keyword>